<proteinExistence type="predicted"/>
<organism evidence="1">
    <name type="scientific">Triticum urartu</name>
    <name type="common">Red wild einkorn</name>
    <name type="synonym">Crithodium urartu</name>
    <dbReference type="NCBI Taxonomy" id="4572"/>
    <lineage>
        <taxon>Eukaryota</taxon>
        <taxon>Viridiplantae</taxon>
        <taxon>Streptophyta</taxon>
        <taxon>Embryophyta</taxon>
        <taxon>Tracheophyta</taxon>
        <taxon>Spermatophyta</taxon>
        <taxon>Magnoliopsida</taxon>
        <taxon>Liliopsida</taxon>
        <taxon>Poales</taxon>
        <taxon>Poaceae</taxon>
        <taxon>BOP clade</taxon>
        <taxon>Pooideae</taxon>
        <taxon>Triticodae</taxon>
        <taxon>Triticeae</taxon>
        <taxon>Triticinae</taxon>
        <taxon>Triticum</taxon>
    </lineage>
</organism>
<protein>
    <submittedName>
        <fullName evidence="1">Uncharacterized protein</fullName>
    </submittedName>
</protein>
<name>M7Z344_TRIUA</name>
<gene>
    <name evidence="1" type="ORF">TRIUR3_32703</name>
</gene>
<accession>M7Z344</accession>
<sequence>MTSGPVLPLVPRVSCMSRSVVVDFLAEPYREQRIPSLLPEEAGEEGFLVAAIPRGYSRGNLAPNVSNVLIGDEGNERRLQWNLY</sequence>
<dbReference type="AlphaFoldDB" id="M7Z344"/>
<dbReference type="EMBL" id="KD270196">
    <property type="protein sequence ID" value="EMS46795.1"/>
    <property type="molecule type" value="Genomic_DNA"/>
</dbReference>
<evidence type="ECO:0000313" key="1">
    <source>
        <dbReference type="EMBL" id="EMS46795.1"/>
    </source>
</evidence>
<reference evidence="1" key="1">
    <citation type="journal article" date="2013" name="Nature">
        <title>Draft genome of the wheat A-genome progenitor Triticum urartu.</title>
        <authorList>
            <person name="Ling H.Q."/>
            <person name="Zhao S."/>
            <person name="Liu D."/>
            <person name="Wang J."/>
            <person name="Sun H."/>
            <person name="Zhang C."/>
            <person name="Fan H."/>
            <person name="Li D."/>
            <person name="Dong L."/>
            <person name="Tao Y."/>
            <person name="Gao C."/>
            <person name="Wu H."/>
            <person name="Li Y."/>
            <person name="Cui Y."/>
            <person name="Guo X."/>
            <person name="Zheng S."/>
            <person name="Wang B."/>
            <person name="Yu K."/>
            <person name="Liang Q."/>
            <person name="Yang W."/>
            <person name="Lou X."/>
            <person name="Chen J."/>
            <person name="Feng M."/>
            <person name="Jian J."/>
            <person name="Zhang X."/>
            <person name="Luo G."/>
            <person name="Jiang Y."/>
            <person name="Liu J."/>
            <person name="Wang Z."/>
            <person name="Sha Y."/>
            <person name="Zhang B."/>
            <person name="Wu H."/>
            <person name="Tang D."/>
            <person name="Shen Q."/>
            <person name="Xue P."/>
            <person name="Zou S."/>
            <person name="Wang X."/>
            <person name="Liu X."/>
            <person name="Wang F."/>
            <person name="Yang Y."/>
            <person name="An X."/>
            <person name="Dong Z."/>
            <person name="Zhang K."/>
            <person name="Zhang X."/>
            <person name="Luo M.C."/>
            <person name="Dvorak J."/>
            <person name="Tong Y."/>
            <person name="Wang J."/>
            <person name="Yang H."/>
            <person name="Li Z."/>
            <person name="Wang D."/>
            <person name="Zhang A."/>
            <person name="Wang J."/>
        </authorList>
    </citation>
    <scope>NUCLEOTIDE SEQUENCE</scope>
</reference>